<proteinExistence type="predicted"/>
<evidence type="ECO:0000313" key="2">
    <source>
        <dbReference type="Proteomes" id="UP000261284"/>
    </source>
</evidence>
<evidence type="ECO:0000313" key="1">
    <source>
        <dbReference type="EMBL" id="RFM26344.1"/>
    </source>
</evidence>
<dbReference type="EMBL" id="QTJU01000010">
    <property type="protein sequence ID" value="RFM26344.1"/>
    <property type="molecule type" value="Genomic_DNA"/>
</dbReference>
<keyword evidence="2" id="KW-1185">Reference proteome</keyword>
<name>A0A3E1NEW8_9BACT</name>
<dbReference type="Proteomes" id="UP000261284">
    <property type="component" value="Unassembled WGS sequence"/>
</dbReference>
<reference evidence="1 2" key="1">
    <citation type="submission" date="2018-08" db="EMBL/GenBank/DDBJ databases">
        <title>Chitinophagaceae sp. K23C18032701, a novel bacterium isolated from forest soil.</title>
        <authorList>
            <person name="Wang C."/>
        </authorList>
    </citation>
    <scope>NUCLEOTIDE SEQUENCE [LARGE SCALE GENOMIC DNA]</scope>
    <source>
        <strain evidence="1 2">K23C18032701</strain>
    </source>
</reference>
<dbReference type="AlphaFoldDB" id="A0A3E1NEW8"/>
<dbReference type="RefSeq" id="WP_116849216.1">
    <property type="nucleotide sequence ID" value="NZ_QTJU01000010.1"/>
</dbReference>
<sequence length="81" mass="9432">MIICENLPANFDILYNEAMVKVESKCDTDQMRFVVHLPEGEKEIYLIADHLKNESWHEAYKGETPMAETLGKLIERYNNSL</sequence>
<protein>
    <submittedName>
        <fullName evidence="1">Uncharacterized protein</fullName>
    </submittedName>
</protein>
<dbReference type="OrthoDB" id="680660at2"/>
<comment type="caution">
    <text evidence="1">The sequence shown here is derived from an EMBL/GenBank/DDBJ whole genome shotgun (WGS) entry which is preliminary data.</text>
</comment>
<gene>
    <name evidence="1" type="ORF">DXN05_20770</name>
</gene>
<organism evidence="1 2">
    <name type="scientific">Deminuibacter soli</name>
    <dbReference type="NCBI Taxonomy" id="2291815"/>
    <lineage>
        <taxon>Bacteria</taxon>
        <taxon>Pseudomonadati</taxon>
        <taxon>Bacteroidota</taxon>
        <taxon>Chitinophagia</taxon>
        <taxon>Chitinophagales</taxon>
        <taxon>Chitinophagaceae</taxon>
        <taxon>Deminuibacter</taxon>
    </lineage>
</organism>
<accession>A0A3E1NEW8</accession>